<dbReference type="InterPro" id="IPR036034">
    <property type="entry name" value="PDZ_sf"/>
</dbReference>
<dbReference type="GO" id="GO:0004222">
    <property type="term" value="F:metalloendopeptidase activity"/>
    <property type="evidence" value="ECO:0007669"/>
    <property type="project" value="InterPro"/>
</dbReference>
<dbReference type="InterPro" id="IPR041489">
    <property type="entry name" value="PDZ_6"/>
</dbReference>
<gene>
    <name evidence="13" type="ORF">A2994_01655</name>
</gene>
<evidence type="ECO:0000256" key="7">
    <source>
        <dbReference type="ARBA" id="ARBA00022833"/>
    </source>
</evidence>
<accession>A0A1F4PNW4</accession>
<evidence type="ECO:0000256" key="2">
    <source>
        <dbReference type="ARBA" id="ARBA00004141"/>
    </source>
</evidence>
<keyword evidence="10 11" id="KW-0472">Membrane</keyword>
<evidence type="ECO:0000256" key="9">
    <source>
        <dbReference type="ARBA" id="ARBA00023049"/>
    </source>
</evidence>
<feature type="transmembrane region" description="Helical" evidence="11">
    <location>
        <begin position="333"/>
        <end position="352"/>
    </location>
</feature>
<evidence type="ECO:0000256" key="11">
    <source>
        <dbReference type="SAM" id="Phobius"/>
    </source>
</evidence>
<evidence type="ECO:0000313" key="14">
    <source>
        <dbReference type="Proteomes" id="UP000179010"/>
    </source>
</evidence>
<comment type="caution">
    <text evidence="13">The sequence shown here is derived from an EMBL/GenBank/DDBJ whole genome shotgun (WGS) entry which is preliminary data.</text>
</comment>
<dbReference type="SUPFAM" id="SSF50156">
    <property type="entry name" value="PDZ domain-like"/>
    <property type="match status" value="1"/>
</dbReference>
<keyword evidence="6" id="KW-0378">Hydrolase</keyword>
<evidence type="ECO:0000256" key="1">
    <source>
        <dbReference type="ARBA" id="ARBA00001947"/>
    </source>
</evidence>
<dbReference type="InterPro" id="IPR008915">
    <property type="entry name" value="Peptidase_M50"/>
</dbReference>
<feature type="transmembrane region" description="Helical" evidence="11">
    <location>
        <begin position="91"/>
        <end position="115"/>
    </location>
</feature>
<dbReference type="STRING" id="1798539.A2994_01655"/>
<dbReference type="Pfam" id="PF17820">
    <property type="entry name" value="PDZ_6"/>
    <property type="match status" value="1"/>
</dbReference>
<dbReference type="Pfam" id="PF02163">
    <property type="entry name" value="Peptidase_M50"/>
    <property type="match status" value="1"/>
</dbReference>
<name>A0A1F4PNW4_UNCK3</name>
<feature type="transmembrane region" description="Helical" evidence="11">
    <location>
        <begin position="6"/>
        <end position="26"/>
    </location>
</feature>
<keyword evidence="4" id="KW-0645">Protease</keyword>
<comment type="subcellular location">
    <subcellularLocation>
        <location evidence="2">Membrane</location>
        <topology evidence="2">Multi-pass membrane protein</topology>
    </subcellularLocation>
</comment>
<proteinExistence type="inferred from homology"/>
<dbReference type="InterPro" id="IPR001478">
    <property type="entry name" value="PDZ"/>
</dbReference>
<dbReference type="GO" id="GO:0006508">
    <property type="term" value="P:proteolysis"/>
    <property type="evidence" value="ECO:0007669"/>
    <property type="project" value="UniProtKB-KW"/>
</dbReference>
<dbReference type="Gene3D" id="2.30.42.10">
    <property type="match status" value="1"/>
</dbReference>
<dbReference type="EMBL" id="METE01000004">
    <property type="protein sequence ID" value="OGB85319.1"/>
    <property type="molecule type" value="Genomic_DNA"/>
</dbReference>
<evidence type="ECO:0000256" key="6">
    <source>
        <dbReference type="ARBA" id="ARBA00022801"/>
    </source>
</evidence>
<evidence type="ECO:0000256" key="8">
    <source>
        <dbReference type="ARBA" id="ARBA00022989"/>
    </source>
</evidence>
<protein>
    <recommendedName>
        <fullName evidence="12">PDZ domain-containing protein</fullName>
    </recommendedName>
</protein>
<comment type="similarity">
    <text evidence="3">Belongs to the peptidase M50B family.</text>
</comment>
<keyword evidence="9" id="KW-0482">Metalloprotease</keyword>
<feature type="transmembrane region" description="Helical" evidence="11">
    <location>
        <begin position="240"/>
        <end position="261"/>
    </location>
</feature>
<comment type="cofactor">
    <cofactor evidence="1">
        <name>Zn(2+)</name>
        <dbReference type="ChEBI" id="CHEBI:29105"/>
    </cofactor>
</comment>
<dbReference type="Proteomes" id="UP000179010">
    <property type="component" value="Unassembled WGS sequence"/>
</dbReference>
<dbReference type="SMART" id="SM00228">
    <property type="entry name" value="PDZ"/>
    <property type="match status" value="1"/>
</dbReference>
<dbReference type="PANTHER" id="PTHR42837:SF2">
    <property type="entry name" value="MEMBRANE METALLOPROTEASE ARASP2, CHLOROPLASTIC-RELATED"/>
    <property type="match status" value="1"/>
</dbReference>
<evidence type="ECO:0000313" key="13">
    <source>
        <dbReference type="EMBL" id="OGB85319.1"/>
    </source>
</evidence>
<evidence type="ECO:0000256" key="5">
    <source>
        <dbReference type="ARBA" id="ARBA00022692"/>
    </source>
</evidence>
<keyword evidence="5 11" id="KW-0812">Transmembrane</keyword>
<dbReference type="PANTHER" id="PTHR42837">
    <property type="entry name" value="REGULATOR OF SIGMA-E PROTEASE RSEP"/>
    <property type="match status" value="1"/>
</dbReference>
<evidence type="ECO:0000259" key="12">
    <source>
        <dbReference type="PROSITE" id="PS50106"/>
    </source>
</evidence>
<reference evidence="13 14" key="1">
    <citation type="journal article" date="2016" name="Nat. Commun.">
        <title>Thousands of microbial genomes shed light on interconnected biogeochemical processes in an aquifer system.</title>
        <authorList>
            <person name="Anantharaman K."/>
            <person name="Brown C.T."/>
            <person name="Hug L.A."/>
            <person name="Sharon I."/>
            <person name="Castelle C.J."/>
            <person name="Probst A.J."/>
            <person name="Thomas B.C."/>
            <person name="Singh A."/>
            <person name="Wilkins M.J."/>
            <person name="Karaoz U."/>
            <person name="Brodie E.L."/>
            <person name="Williams K.H."/>
            <person name="Hubbard S.S."/>
            <person name="Banfield J.F."/>
        </authorList>
    </citation>
    <scope>NUCLEOTIDE SEQUENCE [LARGE SCALE GENOMIC DNA]</scope>
</reference>
<dbReference type="GO" id="GO:0016020">
    <property type="term" value="C:membrane"/>
    <property type="evidence" value="ECO:0007669"/>
    <property type="project" value="UniProtKB-SubCell"/>
</dbReference>
<evidence type="ECO:0000256" key="3">
    <source>
        <dbReference type="ARBA" id="ARBA00007931"/>
    </source>
</evidence>
<keyword evidence="7" id="KW-0862">Zinc</keyword>
<dbReference type="AlphaFoldDB" id="A0A1F4PNW4"/>
<evidence type="ECO:0000256" key="10">
    <source>
        <dbReference type="ARBA" id="ARBA00023136"/>
    </source>
</evidence>
<dbReference type="InterPro" id="IPR004387">
    <property type="entry name" value="Pept_M50_Zn"/>
</dbReference>
<dbReference type="PROSITE" id="PS50106">
    <property type="entry name" value="PDZ"/>
    <property type="match status" value="1"/>
</dbReference>
<keyword evidence="8 11" id="KW-1133">Transmembrane helix</keyword>
<evidence type="ECO:0000256" key="4">
    <source>
        <dbReference type="ARBA" id="ARBA00022670"/>
    </source>
</evidence>
<dbReference type="CDD" id="cd06163">
    <property type="entry name" value="S2P-M50_PDZ_RseP-like"/>
    <property type="match status" value="1"/>
</dbReference>
<feature type="domain" description="PDZ" evidence="12">
    <location>
        <begin position="137"/>
        <end position="186"/>
    </location>
</feature>
<feature type="transmembrane region" description="Helical" evidence="11">
    <location>
        <begin position="282"/>
        <end position="303"/>
    </location>
</feature>
<organism evidence="13 14">
    <name type="scientific">candidate division Kazan bacterium RIFCSPLOWO2_01_FULL_48_13</name>
    <dbReference type="NCBI Taxonomy" id="1798539"/>
    <lineage>
        <taxon>Bacteria</taxon>
        <taxon>Bacteria division Kazan-3B-28</taxon>
    </lineage>
</organism>
<sequence>MFIAILVFIIIFTLVILVHELGHFYFAKRNGVRVEEFGMGMPPKIWGIKYKGTIYSINWIPFGGFVRLHGENGDEKGGKHSLANKSAGARFWVLGGGILMNILLAWVLLMIGFWLSMPPMVGPVEDYAAEAQVQGKVVVLQVADKSPAAAAQLRAGDYILSVDGVAAGSPTVFKSLIADQADKTIKLGIERGGEPVAVSVKPTLTSDGVVIGAWIDRAIQQVHYAWWQVPWIALQETWRIIWLVVMAVVGLIYKLFTTASLPAELAGPVGIARITADLVQLGALRMLQFVIFLSINLGILNLVPFPGLDGGRLLFVGLEVLRGGRKISQQVEGMVHTIGFVLLMALIVAVTYKDILKLI</sequence>